<dbReference type="CDD" id="cd06225">
    <property type="entry name" value="HAMP"/>
    <property type="match status" value="1"/>
</dbReference>
<evidence type="ECO:0000256" key="13">
    <source>
        <dbReference type="SAM" id="Coils"/>
    </source>
</evidence>
<dbReference type="SUPFAM" id="SSF58104">
    <property type="entry name" value="Methyl-accepting chemotaxis protein (MCP) signaling domain"/>
    <property type="match status" value="1"/>
</dbReference>
<name>A0AAX2CCG5_9BACI</name>
<dbReference type="Gene3D" id="1.10.287.950">
    <property type="entry name" value="Methyl-accepting chemotaxis protein"/>
    <property type="match status" value="1"/>
</dbReference>
<feature type="coiled-coil region" evidence="13">
    <location>
        <begin position="595"/>
        <end position="661"/>
    </location>
</feature>
<dbReference type="CDD" id="cd12913">
    <property type="entry name" value="PDC1_MCP_like"/>
    <property type="match status" value="1"/>
</dbReference>
<keyword evidence="4" id="KW-0145">Chemotaxis</keyword>
<organism evidence="17 18">
    <name type="scientific">Bacillus cytotoxicus</name>
    <dbReference type="NCBI Taxonomy" id="580165"/>
    <lineage>
        <taxon>Bacteria</taxon>
        <taxon>Bacillati</taxon>
        <taxon>Bacillota</taxon>
        <taxon>Bacilli</taxon>
        <taxon>Bacillales</taxon>
        <taxon>Bacillaceae</taxon>
        <taxon>Bacillus</taxon>
        <taxon>Bacillus cereus group</taxon>
    </lineage>
</organism>
<dbReference type="PRINTS" id="PR00260">
    <property type="entry name" value="CHEMTRNSDUCR"/>
</dbReference>
<evidence type="ECO:0000259" key="15">
    <source>
        <dbReference type="PROSITE" id="PS50111"/>
    </source>
</evidence>
<evidence type="ECO:0000256" key="11">
    <source>
        <dbReference type="ARBA" id="ARBA00058128"/>
    </source>
</evidence>
<evidence type="ECO:0000256" key="8">
    <source>
        <dbReference type="ARBA" id="ARBA00023136"/>
    </source>
</evidence>
<dbReference type="SUPFAM" id="SSF103190">
    <property type="entry name" value="Sensory domain-like"/>
    <property type="match status" value="1"/>
</dbReference>
<dbReference type="GO" id="GO:0007165">
    <property type="term" value="P:signal transduction"/>
    <property type="evidence" value="ECO:0007669"/>
    <property type="project" value="UniProtKB-KW"/>
</dbReference>
<proteinExistence type="inferred from homology"/>
<dbReference type="InterPro" id="IPR004090">
    <property type="entry name" value="Chemotax_Me-accpt_rcpt"/>
</dbReference>
<dbReference type="InterPro" id="IPR004089">
    <property type="entry name" value="MCPsignal_dom"/>
</dbReference>
<gene>
    <name evidence="17" type="ORF">BCB44BAC_00568</name>
</gene>
<dbReference type="CDD" id="cd12912">
    <property type="entry name" value="PDC2_MCP_like"/>
    <property type="match status" value="1"/>
</dbReference>
<comment type="function">
    <text evidence="11">Chemotactic-signal transducers respond to changes in the concentration of attractants and repellents in the environment, transduce a signal from the outside to the inside of the cell, and facilitate sensory adaptation through the variation of the level of methylation.</text>
</comment>
<dbReference type="Gene3D" id="1.10.8.500">
    <property type="entry name" value="HAMP domain in histidine kinase"/>
    <property type="match status" value="1"/>
</dbReference>
<evidence type="ECO:0000256" key="9">
    <source>
        <dbReference type="ARBA" id="ARBA00023224"/>
    </source>
</evidence>
<evidence type="ECO:0000313" key="18">
    <source>
        <dbReference type="Proteomes" id="UP000242164"/>
    </source>
</evidence>
<dbReference type="PANTHER" id="PTHR32089">
    <property type="entry name" value="METHYL-ACCEPTING CHEMOTAXIS PROTEIN MCPB"/>
    <property type="match status" value="1"/>
</dbReference>
<dbReference type="Pfam" id="PF00672">
    <property type="entry name" value="HAMP"/>
    <property type="match status" value="1"/>
</dbReference>
<comment type="similarity">
    <text evidence="10">Belongs to the methyl-accepting chemotaxis (MCP) protein family.</text>
</comment>
<dbReference type="InterPro" id="IPR029151">
    <property type="entry name" value="Sensor-like_sf"/>
</dbReference>
<dbReference type="CDD" id="cd11386">
    <property type="entry name" value="MCP_signal"/>
    <property type="match status" value="1"/>
</dbReference>
<evidence type="ECO:0000256" key="6">
    <source>
        <dbReference type="ARBA" id="ARBA00022692"/>
    </source>
</evidence>
<reference evidence="17 18" key="1">
    <citation type="submission" date="2016-08" db="EMBL/GenBank/DDBJ databases">
        <authorList>
            <person name="Loux V."/>
            <person name="Rue O."/>
        </authorList>
    </citation>
    <scope>NUCLEOTIDE SEQUENCE [LARGE SCALE GENOMIC DNA]</scope>
    <source>
        <strain evidence="17 18">AFSSA_08CEB44bac</strain>
    </source>
</reference>
<dbReference type="InterPro" id="IPR003122">
    <property type="entry name" value="Tar_rcpt_lig-bd"/>
</dbReference>
<dbReference type="SMART" id="SM00283">
    <property type="entry name" value="MA"/>
    <property type="match status" value="1"/>
</dbReference>
<comment type="subcellular location">
    <subcellularLocation>
        <location evidence="1">Cell inner membrane</location>
        <topology evidence="1">Multi-pass membrane protein</topology>
    </subcellularLocation>
</comment>
<evidence type="ECO:0000256" key="12">
    <source>
        <dbReference type="PROSITE-ProRule" id="PRU00284"/>
    </source>
</evidence>
<keyword evidence="3" id="KW-0488">Methylation</keyword>
<dbReference type="Pfam" id="PF02743">
    <property type="entry name" value="dCache_1"/>
    <property type="match status" value="1"/>
</dbReference>
<dbReference type="FunFam" id="1.10.8.500:FF:000002">
    <property type="entry name" value="Methyl-accepting chemotaxis protein"/>
    <property type="match status" value="1"/>
</dbReference>
<dbReference type="GO" id="GO:0005886">
    <property type="term" value="C:plasma membrane"/>
    <property type="evidence" value="ECO:0007669"/>
    <property type="project" value="UniProtKB-SubCell"/>
</dbReference>
<keyword evidence="9 12" id="KW-0807">Transducer</keyword>
<evidence type="ECO:0000256" key="10">
    <source>
        <dbReference type="ARBA" id="ARBA00029447"/>
    </source>
</evidence>
<feature type="domain" description="Methyl-accepting transducer" evidence="15">
    <location>
        <begin position="374"/>
        <end position="624"/>
    </location>
</feature>
<accession>A0AAX2CCG5</accession>
<evidence type="ECO:0000259" key="16">
    <source>
        <dbReference type="PROSITE" id="PS50885"/>
    </source>
</evidence>
<evidence type="ECO:0000256" key="4">
    <source>
        <dbReference type="ARBA" id="ARBA00022500"/>
    </source>
</evidence>
<dbReference type="SMART" id="SM00304">
    <property type="entry name" value="HAMP"/>
    <property type="match status" value="2"/>
</dbReference>
<dbReference type="FunFam" id="3.30.450.20:FF:000048">
    <property type="entry name" value="Methyl-accepting chemotaxis protein"/>
    <property type="match status" value="1"/>
</dbReference>
<evidence type="ECO:0000256" key="3">
    <source>
        <dbReference type="ARBA" id="ARBA00022481"/>
    </source>
</evidence>
<evidence type="ECO:0000256" key="2">
    <source>
        <dbReference type="ARBA" id="ARBA00022475"/>
    </source>
</evidence>
<keyword evidence="5" id="KW-0997">Cell inner membrane</keyword>
<evidence type="ECO:0000256" key="1">
    <source>
        <dbReference type="ARBA" id="ARBA00004429"/>
    </source>
</evidence>
<dbReference type="Pfam" id="PF00015">
    <property type="entry name" value="MCPsignal"/>
    <property type="match status" value="1"/>
</dbReference>
<protein>
    <submittedName>
        <fullName evidence="17">Methyl-accepting chemotaxis sensory transducer</fullName>
    </submittedName>
</protein>
<dbReference type="GO" id="GO:0004888">
    <property type="term" value="F:transmembrane signaling receptor activity"/>
    <property type="evidence" value="ECO:0007669"/>
    <property type="project" value="InterPro"/>
</dbReference>
<keyword evidence="6 14" id="KW-0812">Transmembrane</keyword>
<comment type="caution">
    <text evidence="17">The sequence shown here is derived from an EMBL/GenBank/DDBJ whole genome shotgun (WGS) entry which is preliminary data.</text>
</comment>
<dbReference type="PANTHER" id="PTHR32089:SF114">
    <property type="entry name" value="METHYL-ACCEPTING CHEMOTAXIS PROTEIN MCPB"/>
    <property type="match status" value="1"/>
</dbReference>
<feature type="transmembrane region" description="Helical" evidence="14">
    <location>
        <begin position="279"/>
        <end position="302"/>
    </location>
</feature>
<evidence type="ECO:0000313" key="17">
    <source>
        <dbReference type="EMBL" id="SCL84485.1"/>
    </source>
</evidence>
<dbReference type="InterPro" id="IPR033479">
    <property type="entry name" value="dCache_1"/>
</dbReference>
<dbReference type="GO" id="GO:0006935">
    <property type="term" value="P:chemotaxis"/>
    <property type="evidence" value="ECO:0007669"/>
    <property type="project" value="UniProtKB-KW"/>
</dbReference>
<dbReference type="RefSeq" id="WP_048723284.1">
    <property type="nucleotide sequence ID" value="NZ_CP024101.1"/>
</dbReference>
<dbReference type="EMBL" id="FMIK01000015">
    <property type="protein sequence ID" value="SCL84485.1"/>
    <property type="molecule type" value="Genomic_DNA"/>
</dbReference>
<evidence type="ECO:0000256" key="14">
    <source>
        <dbReference type="SAM" id="Phobius"/>
    </source>
</evidence>
<keyword evidence="8 14" id="KW-0472">Membrane</keyword>
<dbReference type="PROSITE" id="PS50111">
    <property type="entry name" value="CHEMOTAXIS_TRANSDUC_2"/>
    <property type="match status" value="1"/>
</dbReference>
<dbReference type="AlphaFoldDB" id="A0AAX2CCG5"/>
<evidence type="ECO:0000256" key="5">
    <source>
        <dbReference type="ARBA" id="ARBA00022519"/>
    </source>
</evidence>
<dbReference type="InterPro" id="IPR003660">
    <property type="entry name" value="HAMP_dom"/>
</dbReference>
<dbReference type="Gene3D" id="3.30.450.20">
    <property type="entry name" value="PAS domain"/>
    <property type="match status" value="2"/>
</dbReference>
<keyword evidence="13" id="KW-0175">Coiled coil</keyword>
<dbReference type="FunFam" id="1.10.287.950:FF:000003">
    <property type="entry name" value="Methyl-accepting chemotaxis protein"/>
    <property type="match status" value="1"/>
</dbReference>
<feature type="domain" description="HAMP" evidence="16">
    <location>
        <begin position="303"/>
        <end position="355"/>
    </location>
</feature>
<evidence type="ECO:0000256" key="7">
    <source>
        <dbReference type="ARBA" id="ARBA00022989"/>
    </source>
</evidence>
<dbReference type="SMART" id="SM00319">
    <property type="entry name" value="TarH"/>
    <property type="match status" value="1"/>
</dbReference>
<keyword evidence="7 14" id="KW-1133">Transmembrane helix</keyword>
<keyword evidence="2" id="KW-1003">Cell membrane</keyword>
<sequence length="661" mass="72601">MQNIWKRFRGTSIKKKLVFAFLIILTIPGLIIGGVSYQTAKENFDQQLTKKAKENVAVLNSVIKQNMEAKYVDAAYFADVLTEDTYPDGQEESVRTKFTQYMRLHPEVEGIYIGTQTGKFIREPFKQMPDGYNPAERSWYKEAIENKGKVIVTTPYQSTSTKNMVVTVAKQTKDGKGVVGINLNLDNILKISKMIDIGNKGYPVILDQNKQVVSHPSKKAGSKITDSWVTPIYEKKQGSLSYTEKGDDKNIIFITNEKTGWKIVGVMFAEEVVQAAEPVFYKTLIVIMISIVLGSILVYFLIQSIIKPLRKIVDSAHKISKGDLREELKIYSKDEIGNLAQSFNKMSDSLRSVISKISFSSEHVAASAEELTANVQQANDATDQITLALEQVSSGAESQSQGVEEGAATLQQVNMAIQNLTGSVQAISVSSSHTRQKAGEGEKLVDQTAKQMHSISESVSHSDGMVKRLDEKSKQIGVISEAIQSIAQQTNLLALNAAIEAARAGEQGRGFAIVADEVRKLAEQSGESSREIANLIKEIKADIENTVQSMGYVSDEVQCGLEVVSKTKLSFVEILDSTNHIVSQVNQMVDTTKLMAREANEVTNAIDEIAAAAEENTASVQSIAASAEEQVSSMTEIHSAAQNLAEMAEELQEMISEFKLE</sequence>
<dbReference type="PROSITE" id="PS50885">
    <property type="entry name" value="HAMP"/>
    <property type="match status" value="1"/>
</dbReference>
<dbReference type="Proteomes" id="UP000242164">
    <property type="component" value="Unassembled WGS sequence"/>
</dbReference>